<protein>
    <submittedName>
        <fullName evidence="2">Uncharacterized protein</fullName>
    </submittedName>
</protein>
<proteinExistence type="predicted"/>
<keyword evidence="1" id="KW-0472">Membrane</keyword>
<evidence type="ECO:0000313" key="3">
    <source>
        <dbReference type="Proteomes" id="UP000008495"/>
    </source>
</evidence>
<keyword evidence="3" id="KW-1185">Reference proteome</keyword>
<evidence type="ECO:0000313" key="2">
    <source>
        <dbReference type="EMBL" id="GAB78416.1"/>
    </source>
</evidence>
<dbReference type="STRING" id="100225.SAMN05421595_2682"/>
<reference evidence="2 3" key="1">
    <citation type="submission" date="2012-08" db="EMBL/GenBank/DDBJ databases">
        <title>Whole genome shotgun sequence of Austwickia chelonae NBRC 105200.</title>
        <authorList>
            <person name="Yoshida I."/>
            <person name="Hosoyama A."/>
            <person name="Tsuchikane K."/>
            <person name="Katsumata H."/>
            <person name="Ando Y."/>
            <person name="Ohji S."/>
            <person name="Hamada M."/>
            <person name="Tamura T."/>
            <person name="Yamazoe A."/>
            <person name="Yamazaki S."/>
            <person name="Fujita N."/>
        </authorList>
    </citation>
    <scope>NUCLEOTIDE SEQUENCE [LARGE SCALE GENOMIC DNA]</scope>
    <source>
        <strain evidence="2 3">NBRC 105200</strain>
    </source>
</reference>
<organism evidence="2 3">
    <name type="scientific">Austwickia chelonae NBRC 105200</name>
    <dbReference type="NCBI Taxonomy" id="1184607"/>
    <lineage>
        <taxon>Bacteria</taxon>
        <taxon>Bacillati</taxon>
        <taxon>Actinomycetota</taxon>
        <taxon>Actinomycetes</taxon>
        <taxon>Micrococcales</taxon>
        <taxon>Dermatophilaceae</taxon>
        <taxon>Austwickia</taxon>
    </lineage>
</organism>
<feature type="transmembrane region" description="Helical" evidence="1">
    <location>
        <begin position="35"/>
        <end position="57"/>
    </location>
</feature>
<dbReference type="AlphaFoldDB" id="K6UMU4"/>
<sequence>MTIIQGSAAAAFALTLVEFAFFALNSLGPLGVPLAGIALLVFLAGFMALVSTLKSLLQIAISDRAKMMSVV</sequence>
<keyword evidence="1" id="KW-1133">Transmembrane helix</keyword>
<keyword evidence="1" id="KW-0812">Transmembrane</keyword>
<dbReference type="Proteomes" id="UP000008495">
    <property type="component" value="Unassembled WGS sequence"/>
</dbReference>
<gene>
    <name evidence="2" type="ORF">AUCHE_09_00220</name>
</gene>
<name>K6UMU4_9MICO</name>
<comment type="caution">
    <text evidence="2">The sequence shown here is derived from an EMBL/GenBank/DDBJ whole genome shotgun (WGS) entry which is preliminary data.</text>
</comment>
<dbReference type="EMBL" id="BAGZ01000009">
    <property type="protein sequence ID" value="GAB78416.1"/>
    <property type="molecule type" value="Genomic_DNA"/>
</dbReference>
<evidence type="ECO:0000256" key="1">
    <source>
        <dbReference type="SAM" id="Phobius"/>
    </source>
</evidence>
<accession>K6UMU4</accession>